<dbReference type="RefSeq" id="WP_073433126.1">
    <property type="nucleotide sequence ID" value="NZ_BJXU01000090.1"/>
</dbReference>
<dbReference type="STRING" id="44933.SAMN05660971_00155"/>
<feature type="transmembrane region" description="Helical" evidence="1">
    <location>
        <begin position="389"/>
        <end position="410"/>
    </location>
</feature>
<dbReference type="OrthoDB" id="9781349at2"/>
<feature type="transmembrane region" description="Helical" evidence="1">
    <location>
        <begin position="20"/>
        <end position="48"/>
    </location>
</feature>
<reference evidence="4 5" key="1">
    <citation type="submission" date="2016-11" db="EMBL/GenBank/DDBJ databases">
        <authorList>
            <person name="Jaros S."/>
            <person name="Januszkiewicz K."/>
            <person name="Wedrychowicz H."/>
        </authorList>
    </citation>
    <scope>NUCLEOTIDE SEQUENCE [LARGE SCALE GENOMIC DNA]</scope>
    <source>
        <strain evidence="4 5">DSM 4740</strain>
    </source>
</reference>
<gene>
    <name evidence="3" type="ORF">HCU01_22740</name>
    <name evidence="4" type="ORF">SAMN05660971_00155</name>
</gene>
<evidence type="ECO:0000256" key="1">
    <source>
        <dbReference type="SAM" id="Phobius"/>
    </source>
</evidence>
<dbReference type="EMBL" id="FRCA01000001">
    <property type="protein sequence ID" value="SHL31075.1"/>
    <property type="molecule type" value="Genomic_DNA"/>
</dbReference>
<reference evidence="3 6" key="2">
    <citation type="submission" date="2019-07" db="EMBL/GenBank/DDBJ databases">
        <title>Whole genome shotgun sequence of Halomonas cupida NBRC 102219.</title>
        <authorList>
            <person name="Hosoyama A."/>
            <person name="Uohara A."/>
            <person name="Ohji S."/>
            <person name="Ichikawa N."/>
        </authorList>
    </citation>
    <scope>NUCLEOTIDE SEQUENCE [LARGE SCALE GENOMIC DNA]</scope>
    <source>
        <strain evidence="3 6">NBRC 102219</strain>
    </source>
</reference>
<feature type="transmembrane region" description="Helical" evidence="1">
    <location>
        <begin position="199"/>
        <end position="222"/>
    </location>
</feature>
<dbReference type="Proteomes" id="UP000184123">
    <property type="component" value="Unassembled WGS sequence"/>
</dbReference>
<dbReference type="PANTHER" id="PTHR35342:SF5">
    <property type="entry name" value="TRICARBOXYLIC TRANSPORT PROTEIN"/>
    <property type="match status" value="1"/>
</dbReference>
<feature type="transmembrane region" description="Helical" evidence="1">
    <location>
        <begin position="113"/>
        <end position="139"/>
    </location>
</feature>
<evidence type="ECO:0000259" key="2">
    <source>
        <dbReference type="Pfam" id="PF01970"/>
    </source>
</evidence>
<evidence type="ECO:0000313" key="6">
    <source>
        <dbReference type="Proteomes" id="UP000321726"/>
    </source>
</evidence>
<keyword evidence="1" id="KW-1133">Transmembrane helix</keyword>
<accession>A0A1M6ZL67</accession>
<feature type="transmembrane region" description="Helical" evidence="1">
    <location>
        <begin position="60"/>
        <end position="81"/>
    </location>
</feature>
<dbReference type="Pfam" id="PF01970">
    <property type="entry name" value="TctA"/>
    <property type="match status" value="1"/>
</dbReference>
<evidence type="ECO:0000313" key="3">
    <source>
        <dbReference type="EMBL" id="GEN24325.1"/>
    </source>
</evidence>
<feature type="transmembrane region" description="Helical" evidence="1">
    <location>
        <begin position="354"/>
        <end position="377"/>
    </location>
</feature>
<evidence type="ECO:0000313" key="4">
    <source>
        <dbReference type="EMBL" id="SHL31075.1"/>
    </source>
</evidence>
<protein>
    <submittedName>
        <fullName evidence="3">C4-dicarboxylate ABC transporter permease</fullName>
    </submittedName>
    <submittedName>
        <fullName evidence="4">Putative tricarboxylic transport membrane protein</fullName>
    </submittedName>
</protein>
<keyword evidence="6" id="KW-1185">Reference proteome</keyword>
<feature type="transmembrane region" description="Helical" evidence="1">
    <location>
        <begin position="463"/>
        <end position="482"/>
    </location>
</feature>
<dbReference type="Proteomes" id="UP000321726">
    <property type="component" value="Unassembled WGS sequence"/>
</dbReference>
<proteinExistence type="predicted"/>
<dbReference type="PANTHER" id="PTHR35342">
    <property type="entry name" value="TRICARBOXYLIC TRANSPORT PROTEIN"/>
    <property type="match status" value="1"/>
</dbReference>
<organism evidence="4 5">
    <name type="scientific">Halomonas cupida</name>
    <dbReference type="NCBI Taxonomy" id="44933"/>
    <lineage>
        <taxon>Bacteria</taxon>
        <taxon>Pseudomonadati</taxon>
        <taxon>Pseudomonadota</taxon>
        <taxon>Gammaproteobacteria</taxon>
        <taxon>Oceanospirillales</taxon>
        <taxon>Halomonadaceae</taxon>
        <taxon>Halomonas</taxon>
    </lineage>
</organism>
<feature type="transmembrane region" description="Helical" evidence="1">
    <location>
        <begin position="319"/>
        <end position="342"/>
    </location>
</feature>
<dbReference type="AlphaFoldDB" id="A0A1M6ZL67"/>
<evidence type="ECO:0000313" key="5">
    <source>
        <dbReference type="Proteomes" id="UP000184123"/>
    </source>
</evidence>
<feature type="transmembrane region" description="Helical" evidence="1">
    <location>
        <begin position="146"/>
        <end position="179"/>
    </location>
</feature>
<feature type="domain" description="DUF112" evidence="2">
    <location>
        <begin position="20"/>
        <end position="438"/>
    </location>
</feature>
<keyword evidence="1" id="KW-0812">Transmembrane</keyword>
<sequence>MDNSLIMTGLVNVLSFTNVALVIGGTLLGLFVGAMPGLSATMALALLLPLTFSMEPASGLSMLAALYVGASYGGSIAAILLRTPGTPSAAATVLDGFPLSQQGKAGQALGVSLFASFFGGLLSGVALLTAAPLLGVMVLKFGPVELFAIAVLGITIIGSLSQGSVISGLLSGALGLLLSTVGMDLITGTPRMTFGNINLFSGIEFTVALIGLFSIPQALLLIEKAHGTQKVASRITDRLIPRLSELRRLMPNILRSSGIGIVTGLIPGTGGDTASWFAYNEAKRFARDKSRFGNGDLAGVAAPEAANNAVVGGALIPTIALGIPGSSSTAILLGALMVQGILPGPNLLTDYGDVTYTLIWAVIMANIGLLVVGLMFTRMCVAVTRIPDSFVACAIITLCVIGAFAINNSLFEVGLMLGFGLFGYWMQKAGVSPAPMVIGLILGPVMETSFQQSMLIGQGRMSIFLDSPIAVVLLCIAALSILQATPLFRWLRTAVGGLRQTQR</sequence>
<name>A0A1M6ZL67_9GAMM</name>
<dbReference type="InterPro" id="IPR002823">
    <property type="entry name" value="DUF112_TM"/>
</dbReference>
<dbReference type="EMBL" id="BJXU01000090">
    <property type="protein sequence ID" value="GEN24325.1"/>
    <property type="molecule type" value="Genomic_DNA"/>
</dbReference>
<keyword evidence="1" id="KW-0472">Membrane</keyword>